<dbReference type="PROSITE" id="PS00449">
    <property type="entry name" value="ATPASE_A"/>
    <property type="match status" value="1"/>
</dbReference>
<comment type="subcellular location">
    <subcellularLocation>
        <location evidence="1">Membrane</location>
        <topology evidence="1">Multi-pass membrane protein</topology>
    </subcellularLocation>
    <subcellularLocation>
        <location evidence="11">Mitochondrion inner membrane</location>
        <topology evidence="11">Multi-pass membrane protein</topology>
    </subcellularLocation>
</comment>
<dbReference type="CDD" id="cd00310">
    <property type="entry name" value="ATP-synt_Fo_a_6"/>
    <property type="match status" value="1"/>
</dbReference>
<keyword evidence="3" id="KW-0813">Transport</keyword>
<dbReference type="NCBIfam" id="TIGR01131">
    <property type="entry name" value="ATP_synt_6_or_A"/>
    <property type="match status" value="1"/>
</dbReference>
<evidence type="ECO:0000256" key="5">
    <source>
        <dbReference type="ARBA" id="ARBA00022692"/>
    </source>
</evidence>
<evidence type="ECO:0000256" key="12">
    <source>
        <dbReference type="SAM" id="Phobius"/>
    </source>
</evidence>
<keyword evidence="6" id="KW-0375">Hydrogen ion transport</keyword>
<organism evidence="13">
    <name type="scientific">Ophiura luetkenii</name>
    <name type="common">Grey brittle star</name>
    <name type="synonym">Ophioglypha luetkenii</name>
    <dbReference type="NCBI Taxonomy" id="869195"/>
    <lineage>
        <taxon>Eukaryota</taxon>
        <taxon>Metazoa</taxon>
        <taxon>Echinodermata</taxon>
        <taxon>Eleutherozoa</taxon>
        <taxon>Asterozoa</taxon>
        <taxon>Ophiuroidea</taxon>
        <taxon>Myophiuroidea</taxon>
        <taxon>Metophiurida</taxon>
        <taxon>Ophintegrida</taxon>
        <taxon>Amphilepidida</taxon>
        <taxon>Ophiurina</taxon>
        <taxon>Chilophiurina</taxon>
        <taxon>Ophiuridae</taxon>
        <taxon>Ophiurinae</taxon>
        <taxon>Ophiura</taxon>
    </lineage>
</organism>
<evidence type="ECO:0000256" key="3">
    <source>
        <dbReference type="ARBA" id="ARBA00022448"/>
    </source>
</evidence>
<evidence type="ECO:0000256" key="7">
    <source>
        <dbReference type="ARBA" id="ARBA00022989"/>
    </source>
</evidence>
<evidence type="ECO:0000256" key="9">
    <source>
        <dbReference type="ARBA" id="ARBA00023136"/>
    </source>
</evidence>
<dbReference type="InterPro" id="IPR023011">
    <property type="entry name" value="ATP_synth_F0_asu_AS"/>
</dbReference>
<feature type="transmembrane region" description="Helical" evidence="12">
    <location>
        <begin position="76"/>
        <end position="100"/>
    </location>
</feature>
<geneLocation type="mitochondrion" evidence="13"/>
<evidence type="ECO:0000256" key="6">
    <source>
        <dbReference type="ARBA" id="ARBA00022781"/>
    </source>
</evidence>
<feature type="transmembrane region" description="Helical" evidence="12">
    <location>
        <begin position="168"/>
        <end position="190"/>
    </location>
</feature>
<evidence type="ECO:0000256" key="2">
    <source>
        <dbReference type="ARBA" id="ARBA00006810"/>
    </source>
</evidence>
<sequence length="235" mass="26761">MNMINIFIINNIFDQFIPVKLSIFSLTSVGSIIALSWVWINTKTHWAISRSNTPSLLLNSLWTLLITNLNEKTNPWAPWLFSLFLLCFSFNIMSLIPYTFSQTSHLSFTFGLSLPIWIMVNIAGFKNNWKKKISHLLPQGTPIYLVPVMIIIETISLFIQPLTLGFRLGANLLAGHLLIFLCSCTIWEAINYNIYLGTISFSLILVLLILEIAVAFIQATVFLILSKNYLEENIN</sequence>
<dbReference type="GeneID" id="2847120"/>
<feature type="transmembrane region" description="Helical" evidence="12">
    <location>
        <begin position="143"/>
        <end position="162"/>
    </location>
</feature>
<dbReference type="RefSeq" id="YP_025940.1">
    <property type="nucleotide sequence ID" value="NC_005930.1"/>
</dbReference>
<feature type="transmembrane region" description="Helical" evidence="12">
    <location>
        <begin position="21"/>
        <end position="40"/>
    </location>
</feature>
<dbReference type="GO" id="GO:0045259">
    <property type="term" value="C:proton-transporting ATP synthase complex"/>
    <property type="evidence" value="ECO:0007669"/>
    <property type="project" value="UniProtKB-KW"/>
</dbReference>
<gene>
    <name evidence="13" type="primary">atp6</name>
</gene>
<keyword evidence="10" id="KW-0066">ATP synthesis</keyword>
<keyword evidence="7 12" id="KW-1133">Transmembrane helix</keyword>
<name>Q6Y407_OPHLU</name>
<keyword evidence="9 12" id="KW-0472">Membrane</keyword>
<dbReference type="InterPro" id="IPR045083">
    <property type="entry name" value="ATP_synth_F0_asu_bact/mt"/>
</dbReference>
<dbReference type="PANTHER" id="PTHR11410">
    <property type="entry name" value="ATP SYNTHASE SUBUNIT A"/>
    <property type="match status" value="1"/>
</dbReference>
<evidence type="ECO:0000256" key="1">
    <source>
        <dbReference type="ARBA" id="ARBA00004141"/>
    </source>
</evidence>
<feature type="transmembrane region" description="Helical" evidence="12">
    <location>
        <begin position="202"/>
        <end position="225"/>
    </location>
</feature>
<comment type="similarity">
    <text evidence="2">Belongs to the ATPase A chain family.</text>
</comment>
<reference evidence="13" key="1">
    <citation type="journal article" date="2004" name="Mol. Phylogenet. Evol.">
        <title>Complete mitochondrial genome DNA sequence for two ophiuroids and a holothuroid: the utility of protein gene sequence and gene maps in the analyses of deep deuterostome phylogeny.</title>
        <authorList>
            <person name="Scouras A."/>
            <person name="Beckenbach K."/>
            <person name="Arndt A."/>
            <person name="Smith M.J."/>
        </authorList>
    </citation>
    <scope>NUCLEOTIDE SEQUENCE</scope>
</reference>
<proteinExistence type="inferred from homology"/>
<dbReference type="GO" id="GO:0046933">
    <property type="term" value="F:proton-transporting ATP synthase activity, rotational mechanism"/>
    <property type="evidence" value="ECO:0007669"/>
    <property type="project" value="TreeGrafter"/>
</dbReference>
<evidence type="ECO:0000256" key="8">
    <source>
        <dbReference type="ARBA" id="ARBA00023065"/>
    </source>
</evidence>
<dbReference type="InterPro" id="IPR035908">
    <property type="entry name" value="F0_ATP_A_sf"/>
</dbReference>
<feature type="transmembrane region" description="Helical" evidence="12">
    <location>
        <begin position="106"/>
        <end position="123"/>
    </location>
</feature>
<evidence type="ECO:0000256" key="4">
    <source>
        <dbReference type="ARBA" id="ARBA00022547"/>
    </source>
</evidence>
<dbReference type="SUPFAM" id="SSF81336">
    <property type="entry name" value="F1F0 ATP synthase subunit A"/>
    <property type="match status" value="1"/>
</dbReference>
<dbReference type="AlphaFoldDB" id="Q6Y407"/>
<dbReference type="Pfam" id="PF00119">
    <property type="entry name" value="ATP-synt_A"/>
    <property type="match status" value="1"/>
</dbReference>
<dbReference type="PANTHER" id="PTHR11410:SF0">
    <property type="entry name" value="ATP SYNTHASE SUBUNIT A"/>
    <property type="match status" value="1"/>
</dbReference>
<dbReference type="GO" id="GO:0005743">
    <property type="term" value="C:mitochondrial inner membrane"/>
    <property type="evidence" value="ECO:0007669"/>
    <property type="project" value="UniProtKB-SubCell"/>
</dbReference>
<evidence type="ECO:0000256" key="11">
    <source>
        <dbReference type="RuleBase" id="RU004450"/>
    </source>
</evidence>
<accession>Q6Y407</accession>
<dbReference type="Gene3D" id="1.20.120.220">
    <property type="entry name" value="ATP synthase, F0 complex, subunit A"/>
    <property type="match status" value="1"/>
</dbReference>
<evidence type="ECO:0000313" key="13">
    <source>
        <dbReference type="EMBL" id="AAO65632.1"/>
    </source>
</evidence>
<keyword evidence="13" id="KW-0496">Mitochondrion</keyword>
<dbReference type="InterPro" id="IPR000568">
    <property type="entry name" value="ATP_synth_F0_asu"/>
</dbReference>
<dbReference type="EMBL" id="AY184223">
    <property type="protein sequence ID" value="AAO65632.1"/>
    <property type="molecule type" value="Genomic_DNA"/>
</dbReference>
<evidence type="ECO:0000256" key="10">
    <source>
        <dbReference type="ARBA" id="ARBA00023310"/>
    </source>
</evidence>
<dbReference type="PRINTS" id="PR00123">
    <property type="entry name" value="ATPASEA"/>
</dbReference>
<keyword evidence="8" id="KW-0406">Ion transport</keyword>
<protein>
    <recommendedName>
        <fullName evidence="11">ATP synthase subunit a</fullName>
    </recommendedName>
</protein>
<keyword evidence="4" id="KW-0138">CF(0)</keyword>
<keyword evidence="5 12" id="KW-0812">Transmembrane</keyword>